<evidence type="ECO:0000259" key="3">
    <source>
        <dbReference type="PROSITE" id="PS50943"/>
    </source>
</evidence>
<evidence type="ECO:0000313" key="5">
    <source>
        <dbReference type="Proteomes" id="UP000003560"/>
    </source>
</evidence>
<feature type="transmembrane region" description="Helical" evidence="2">
    <location>
        <begin position="226"/>
        <end position="248"/>
    </location>
</feature>
<reference evidence="4 5" key="2">
    <citation type="submission" date="2008-10" db="EMBL/GenBank/DDBJ databases">
        <authorList>
            <person name="Fulton L."/>
            <person name="Clifton S."/>
            <person name="Fulton B."/>
            <person name="Xu J."/>
            <person name="Minx P."/>
            <person name="Pepin K.H."/>
            <person name="Johnson M."/>
            <person name="Thiruvilangam P."/>
            <person name="Bhonagiri V."/>
            <person name="Nash W.E."/>
            <person name="Mardis E.R."/>
            <person name="Wilson R.K."/>
        </authorList>
    </citation>
    <scope>NUCLEOTIDE SEQUENCE [LARGE SCALE GENOMIC DNA]</scope>
    <source>
        <strain evidence="4 5">DSM 13279</strain>
    </source>
</reference>
<reference evidence="4 5" key="1">
    <citation type="submission" date="2008-10" db="EMBL/GenBank/DDBJ databases">
        <title>Draft genome sequence of Collinsella stercoris (DSM 13279).</title>
        <authorList>
            <person name="Sudarsanam P."/>
            <person name="Ley R."/>
            <person name="Guruge J."/>
            <person name="Turnbaugh P.J."/>
            <person name="Mahowald M."/>
            <person name="Liep D."/>
            <person name="Gordon J."/>
        </authorList>
    </citation>
    <scope>NUCLEOTIDE SEQUENCE [LARGE SCALE GENOMIC DNA]</scope>
    <source>
        <strain evidence="4 5">DSM 13279</strain>
    </source>
</reference>
<dbReference type="Proteomes" id="UP000003560">
    <property type="component" value="Unassembled WGS sequence"/>
</dbReference>
<dbReference type="SUPFAM" id="SSF47413">
    <property type="entry name" value="lambda repressor-like DNA-binding domains"/>
    <property type="match status" value="1"/>
</dbReference>
<feature type="transmembrane region" description="Helical" evidence="2">
    <location>
        <begin position="200"/>
        <end position="220"/>
    </location>
</feature>
<evidence type="ECO:0000313" key="4">
    <source>
        <dbReference type="EMBL" id="EEA90376.1"/>
    </source>
</evidence>
<keyword evidence="2" id="KW-0472">Membrane</keyword>
<dbReference type="PANTHER" id="PTHR46558">
    <property type="entry name" value="TRACRIPTIONAL REGULATORY PROTEIN-RELATED-RELATED"/>
    <property type="match status" value="1"/>
</dbReference>
<keyword evidence="2" id="KW-0812">Transmembrane</keyword>
<feature type="transmembrane region" description="Helical" evidence="2">
    <location>
        <begin position="146"/>
        <end position="165"/>
    </location>
</feature>
<feature type="domain" description="HTH cro/C1-type" evidence="3">
    <location>
        <begin position="15"/>
        <end position="69"/>
    </location>
</feature>
<dbReference type="CDD" id="cd00093">
    <property type="entry name" value="HTH_XRE"/>
    <property type="match status" value="1"/>
</dbReference>
<organism evidence="4 5">
    <name type="scientific">Collinsella stercoris DSM 13279</name>
    <dbReference type="NCBI Taxonomy" id="445975"/>
    <lineage>
        <taxon>Bacteria</taxon>
        <taxon>Bacillati</taxon>
        <taxon>Actinomycetota</taxon>
        <taxon>Coriobacteriia</taxon>
        <taxon>Coriobacteriales</taxon>
        <taxon>Coriobacteriaceae</taxon>
        <taxon>Collinsella</taxon>
    </lineage>
</organism>
<feature type="transmembrane region" description="Helical" evidence="2">
    <location>
        <begin position="299"/>
        <end position="316"/>
    </location>
</feature>
<dbReference type="PROSITE" id="PS50943">
    <property type="entry name" value="HTH_CROC1"/>
    <property type="match status" value="1"/>
</dbReference>
<keyword evidence="2" id="KW-1133">Transmembrane helix</keyword>
<name>B6GBG4_9ACTN</name>
<evidence type="ECO:0000256" key="1">
    <source>
        <dbReference type="ARBA" id="ARBA00023125"/>
    </source>
</evidence>
<protein>
    <submittedName>
        <fullName evidence="4">DNA-binding helix-turn-helix protein</fullName>
    </submittedName>
</protein>
<dbReference type="GO" id="GO:0003677">
    <property type="term" value="F:DNA binding"/>
    <property type="evidence" value="ECO:0007669"/>
    <property type="project" value="UniProtKB-KW"/>
</dbReference>
<dbReference type="STRING" id="445975.COLSTE_01423"/>
<dbReference type="Gene3D" id="1.10.260.40">
    <property type="entry name" value="lambda repressor-like DNA-binding domains"/>
    <property type="match status" value="1"/>
</dbReference>
<sequence>MMDKERDTMSFRDNLLYLRDARNMTQEQLAMLLGVTRQAVSKWESGASTPDMDRLVRLCEIFEVDLDDLIRGDVTARPVDQALAIPPDTPVTDVTGYDPHMRGRALFIAGGAAFAIFGIAGVAMLLRGGVQLLSPGGNMGAVLNPYPFYFLLTGAAGALGCLAVAHIRHVAFARAHPFVSNFYTDDDHVRARRLSAFSRGAAWALAALGAAIAAIQSTALQHVSGGLSSLVVCLAAATLVAMYGHLMARRIDVASYNARAEAVAGELDVRLRFVLVVGAVTLVAAFASLFLVMTAWSQILIWGGIAIMVGWLFFTVSKEA</sequence>
<dbReference type="HOGENOM" id="CLU_060318_0_0_11"/>
<evidence type="ECO:0000256" key="2">
    <source>
        <dbReference type="SAM" id="Phobius"/>
    </source>
</evidence>
<dbReference type="Pfam" id="PF01381">
    <property type="entry name" value="HTH_3"/>
    <property type="match status" value="1"/>
</dbReference>
<feature type="transmembrane region" description="Helical" evidence="2">
    <location>
        <begin position="269"/>
        <end position="293"/>
    </location>
</feature>
<dbReference type="AlphaFoldDB" id="B6GBG4"/>
<dbReference type="EMBL" id="ABXJ01000074">
    <property type="protein sequence ID" value="EEA90376.1"/>
    <property type="molecule type" value="Genomic_DNA"/>
</dbReference>
<gene>
    <name evidence="4" type="ORF">COLSTE_01423</name>
</gene>
<dbReference type="InterPro" id="IPR001387">
    <property type="entry name" value="Cro/C1-type_HTH"/>
</dbReference>
<feature type="transmembrane region" description="Helical" evidence="2">
    <location>
        <begin position="105"/>
        <end position="126"/>
    </location>
</feature>
<dbReference type="PANTHER" id="PTHR46558:SF13">
    <property type="entry name" value="HTH-TYPE TRANSCRIPTIONAL REGULATOR IMMR"/>
    <property type="match status" value="1"/>
</dbReference>
<proteinExistence type="predicted"/>
<keyword evidence="5" id="KW-1185">Reference proteome</keyword>
<dbReference type="eggNOG" id="COG1476">
    <property type="taxonomic scope" value="Bacteria"/>
</dbReference>
<accession>B6GBG4</accession>
<dbReference type="SMART" id="SM00530">
    <property type="entry name" value="HTH_XRE"/>
    <property type="match status" value="1"/>
</dbReference>
<keyword evidence="1 4" id="KW-0238">DNA-binding</keyword>
<dbReference type="InterPro" id="IPR010982">
    <property type="entry name" value="Lambda_DNA-bd_dom_sf"/>
</dbReference>
<comment type="caution">
    <text evidence="4">The sequence shown here is derived from an EMBL/GenBank/DDBJ whole genome shotgun (WGS) entry which is preliminary data.</text>
</comment>